<gene>
    <name evidence="1" type="ORF">FA95DRAFT_1562612</name>
</gene>
<evidence type="ECO:0000313" key="1">
    <source>
        <dbReference type="EMBL" id="KAI0044062.1"/>
    </source>
</evidence>
<protein>
    <submittedName>
        <fullName evidence="1">Uncharacterized protein</fullName>
    </submittedName>
</protein>
<proteinExistence type="predicted"/>
<name>A0ACB8RJV1_9AGAM</name>
<evidence type="ECO:0000313" key="2">
    <source>
        <dbReference type="Proteomes" id="UP000814033"/>
    </source>
</evidence>
<organism evidence="1 2">
    <name type="scientific">Auriscalpium vulgare</name>
    <dbReference type="NCBI Taxonomy" id="40419"/>
    <lineage>
        <taxon>Eukaryota</taxon>
        <taxon>Fungi</taxon>
        <taxon>Dikarya</taxon>
        <taxon>Basidiomycota</taxon>
        <taxon>Agaricomycotina</taxon>
        <taxon>Agaricomycetes</taxon>
        <taxon>Russulales</taxon>
        <taxon>Auriscalpiaceae</taxon>
        <taxon>Auriscalpium</taxon>
    </lineage>
</organism>
<keyword evidence="2" id="KW-1185">Reference proteome</keyword>
<reference evidence="1" key="2">
    <citation type="journal article" date="2022" name="New Phytol.">
        <title>Evolutionary transition to the ectomycorrhizal habit in the genomes of a hyperdiverse lineage of mushroom-forming fungi.</title>
        <authorList>
            <person name="Looney B."/>
            <person name="Miyauchi S."/>
            <person name="Morin E."/>
            <person name="Drula E."/>
            <person name="Courty P.E."/>
            <person name="Kohler A."/>
            <person name="Kuo A."/>
            <person name="LaButti K."/>
            <person name="Pangilinan J."/>
            <person name="Lipzen A."/>
            <person name="Riley R."/>
            <person name="Andreopoulos W."/>
            <person name="He G."/>
            <person name="Johnson J."/>
            <person name="Nolan M."/>
            <person name="Tritt A."/>
            <person name="Barry K.W."/>
            <person name="Grigoriev I.V."/>
            <person name="Nagy L.G."/>
            <person name="Hibbett D."/>
            <person name="Henrissat B."/>
            <person name="Matheny P.B."/>
            <person name="Labbe J."/>
            <person name="Martin F.M."/>
        </authorList>
    </citation>
    <scope>NUCLEOTIDE SEQUENCE</scope>
    <source>
        <strain evidence="1">FP105234-sp</strain>
    </source>
</reference>
<dbReference type="Proteomes" id="UP000814033">
    <property type="component" value="Unassembled WGS sequence"/>
</dbReference>
<comment type="caution">
    <text evidence="1">The sequence shown here is derived from an EMBL/GenBank/DDBJ whole genome shotgun (WGS) entry which is preliminary data.</text>
</comment>
<reference evidence="1" key="1">
    <citation type="submission" date="2021-02" db="EMBL/GenBank/DDBJ databases">
        <authorList>
            <consortium name="DOE Joint Genome Institute"/>
            <person name="Ahrendt S."/>
            <person name="Looney B.P."/>
            <person name="Miyauchi S."/>
            <person name="Morin E."/>
            <person name="Drula E."/>
            <person name="Courty P.E."/>
            <person name="Chicoki N."/>
            <person name="Fauchery L."/>
            <person name="Kohler A."/>
            <person name="Kuo A."/>
            <person name="Labutti K."/>
            <person name="Pangilinan J."/>
            <person name="Lipzen A."/>
            <person name="Riley R."/>
            <person name="Andreopoulos W."/>
            <person name="He G."/>
            <person name="Johnson J."/>
            <person name="Barry K.W."/>
            <person name="Grigoriev I.V."/>
            <person name="Nagy L."/>
            <person name="Hibbett D."/>
            <person name="Henrissat B."/>
            <person name="Matheny P.B."/>
            <person name="Labbe J."/>
            <person name="Martin F."/>
        </authorList>
    </citation>
    <scope>NUCLEOTIDE SEQUENCE</scope>
    <source>
        <strain evidence="1">FP105234-sp</strain>
    </source>
</reference>
<sequence>MTIHVNMPPSPNNANHIQGVLRGYQSRVIARPAARSGKSGSKIQPRTGRHLAPSTGHVRLLASSHRSDATSLVEPATGINAHGLATHDARAVSVGTQADVFPRYKALSEGASLAQASFPPTPSEGQVIQAMSNLTSGMGPQNTRTDRARPQATGRSRYKMGAHGLDGAKLVPRNHLAYKTAPCRHWTKNNGWCPLGEACCFIHDDNLKWVPATADISRMPSPSVSGSTAVSSFRSSPVGSTGGQYYPSRRQQKTTHCWAYVQGRCQLPDCQYIHPADIEPYKAYTPCASGKFCVLGRECPFKHMEVDGLPRRPLRPDSTVYFVPDPPPAPMINGTVYYPLPTSTLLASVPMAYSAAVPDFLPAPSSGLVRISPPPSVQEVGLEDISEGMLPEQPAAEYWAGAATRDWVGYQHRMSVAEVLPVEDFSRGAGHTRRASESVRPTPTPFLVAEIPREELCAQVASLDMLANSAKWRKTTRGSLQIATDRPLPHQDRAFPQTASTAVFPTIPRNGRGHAKRFSVTLKQGDW</sequence>
<accession>A0ACB8RJV1</accession>
<dbReference type="EMBL" id="MU275995">
    <property type="protein sequence ID" value="KAI0044062.1"/>
    <property type="molecule type" value="Genomic_DNA"/>
</dbReference>